<dbReference type="GO" id="GO:0009236">
    <property type="term" value="P:cobalamin biosynthetic process"/>
    <property type="evidence" value="ECO:0007669"/>
    <property type="project" value="UniProtKB-UniPathway"/>
</dbReference>
<keyword evidence="6" id="KW-1185">Reference proteome</keyword>
<keyword evidence="2" id="KW-0169">Cobalamin biosynthesis</keyword>
<protein>
    <submittedName>
        <fullName evidence="5">Precorrin-6A/cobalt-precorrin-6A reductase</fullName>
    </submittedName>
</protein>
<dbReference type="Proteomes" id="UP000248021">
    <property type="component" value="Unassembled WGS sequence"/>
</dbReference>
<keyword evidence="3" id="KW-0560">Oxidoreductase</keyword>
<organism evidence="5 6">
    <name type="scientific">Chelatococcus asaccharovorans</name>
    <dbReference type="NCBI Taxonomy" id="28210"/>
    <lineage>
        <taxon>Bacteria</taxon>
        <taxon>Pseudomonadati</taxon>
        <taxon>Pseudomonadota</taxon>
        <taxon>Alphaproteobacteria</taxon>
        <taxon>Hyphomicrobiales</taxon>
        <taxon>Chelatococcaceae</taxon>
        <taxon>Chelatococcus</taxon>
    </lineage>
</organism>
<dbReference type="PANTHER" id="PTHR36925:SF1">
    <property type="entry name" value="COBALT-PRECORRIN-6A REDUCTASE"/>
    <property type="match status" value="1"/>
</dbReference>
<dbReference type="PROSITE" id="PS51014">
    <property type="entry name" value="COBK_CBIJ"/>
    <property type="match status" value="1"/>
</dbReference>
<reference evidence="5 6" key="1">
    <citation type="submission" date="2018-05" db="EMBL/GenBank/DDBJ databases">
        <title>Genomic Encyclopedia of Type Strains, Phase IV (KMG-IV): sequencing the most valuable type-strain genomes for metagenomic binning, comparative biology and taxonomic classification.</title>
        <authorList>
            <person name="Goeker M."/>
        </authorList>
    </citation>
    <scope>NUCLEOTIDE SEQUENCE [LARGE SCALE GENOMIC DNA]</scope>
    <source>
        <strain evidence="5 6">DSM 6462</strain>
    </source>
</reference>
<feature type="region of interest" description="Disordered" evidence="4">
    <location>
        <begin position="229"/>
        <end position="249"/>
    </location>
</feature>
<dbReference type="UniPathway" id="UPA00148"/>
<evidence type="ECO:0000256" key="2">
    <source>
        <dbReference type="ARBA" id="ARBA00022573"/>
    </source>
</evidence>
<evidence type="ECO:0000256" key="3">
    <source>
        <dbReference type="ARBA" id="ARBA00023002"/>
    </source>
</evidence>
<evidence type="ECO:0000256" key="4">
    <source>
        <dbReference type="SAM" id="MobiDB-lite"/>
    </source>
</evidence>
<dbReference type="PANTHER" id="PTHR36925">
    <property type="entry name" value="COBALT-PRECORRIN-6A REDUCTASE"/>
    <property type="match status" value="1"/>
</dbReference>
<proteinExistence type="predicted"/>
<accession>A0A2V3U0I4</accession>
<name>A0A2V3U0I4_9HYPH</name>
<dbReference type="InterPro" id="IPR003723">
    <property type="entry name" value="Precorrin-6x_reduct"/>
</dbReference>
<dbReference type="EMBL" id="QJJK01000009">
    <property type="protein sequence ID" value="PXW55657.1"/>
    <property type="molecule type" value="Genomic_DNA"/>
</dbReference>
<dbReference type="NCBIfam" id="NF005968">
    <property type="entry name" value="PRK08057.1-2"/>
    <property type="match status" value="1"/>
</dbReference>
<evidence type="ECO:0000313" key="5">
    <source>
        <dbReference type="EMBL" id="PXW55657.1"/>
    </source>
</evidence>
<comment type="pathway">
    <text evidence="1">Cofactor biosynthesis; adenosylcobalamin biosynthesis.</text>
</comment>
<dbReference type="NCBIfam" id="TIGR00715">
    <property type="entry name" value="precor6x_red"/>
    <property type="match status" value="1"/>
</dbReference>
<sequence>MALNILILGGTTEASRLAALVAGRPDIAPVLSLAGRTREPAPAPIPLRVGGFGGVDGLVRYLEAARIDAVIDATHPFAARISAHAAQACARQGIPLARLTRPAWSPEPGDRWQVVPAMAAAAAALGPAPRRVFLTIGRQELAAFNAAPQHHYVVRSIDAPDGFTAPQASFIAARGPFALADEEALMRAHAIDVLVTKNAGGAATAAKLVAARHLGLPVVMVARPAKPDVPTVDEPEEALAWAASHRPAP</sequence>
<comment type="caution">
    <text evidence="5">The sequence shown here is derived from an EMBL/GenBank/DDBJ whole genome shotgun (WGS) entry which is preliminary data.</text>
</comment>
<evidence type="ECO:0000256" key="1">
    <source>
        <dbReference type="ARBA" id="ARBA00004953"/>
    </source>
</evidence>
<evidence type="ECO:0000313" key="6">
    <source>
        <dbReference type="Proteomes" id="UP000248021"/>
    </source>
</evidence>
<dbReference type="AlphaFoldDB" id="A0A2V3U0I4"/>
<gene>
    <name evidence="5" type="ORF">C7450_10965</name>
</gene>
<dbReference type="Pfam" id="PF02571">
    <property type="entry name" value="CbiJ"/>
    <property type="match status" value="1"/>
</dbReference>
<dbReference type="GO" id="GO:0016994">
    <property type="term" value="F:precorrin-6A reductase activity"/>
    <property type="evidence" value="ECO:0007669"/>
    <property type="project" value="InterPro"/>
</dbReference>